<reference evidence="16" key="2">
    <citation type="submission" date="2015-10" db="EMBL/GenBank/DDBJ databases">
        <title>EvidentialGene: Evidence-directed Construction of Complete mRNA Transcriptomes without Genomes.</title>
        <authorList>
            <person name="Gilbert D.G."/>
        </authorList>
    </citation>
    <scope>NUCLEOTIDE SEQUENCE</scope>
</reference>
<dbReference type="PANTHER" id="PTHR15561:SF0">
    <property type="entry name" value="DNA-DIRECTED RNA POLYMERASE III SUBUNIT RPC9"/>
    <property type="match status" value="1"/>
</dbReference>
<dbReference type="GO" id="GO:0005666">
    <property type="term" value="C:RNA polymerase III complex"/>
    <property type="evidence" value="ECO:0007669"/>
    <property type="project" value="InterPro"/>
</dbReference>
<dbReference type="EMBL" id="GDIP01226297">
    <property type="protein sequence ID" value="JAI97104.1"/>
    <property type="molecule type" value="Transcribed_RNA"/>
</dbReference>
<keyword evidence="7" id="KW-0472">Membrane</keyword>
<dbReference type="SUPFAM" id="SSF47819">
    <property type="entry name" value="HRDC-like"/>
    <property type="match status" value="1"/>
</dbReference>
<evidence type="ECO:0000313" key="15">
    <source>
        <dbReference type="EMBL" id="JAI97104.1"/>
    </source>
</evidence>
<sequence>MSYKIDCFENLFHAFDSSKMDIINANTAVLSNFEVLELLSSLRGKGDQPRNQSGSLATITYETIKYLEGTPAATQSEKCLKKFLNEVKKFGLTKKEKTMLLNLRPTTAVEISLIVQSAEQERLTEEQTEELIEIIQNTLPAKTD</sequence>
<dbReference type="GO" id="GO:0006384">
    <property type="term" value="P:transcription initiation at RNA polymerase III promoter"/>
    <property type="evidence" value="ECO:0007669"/>
    <property type="project" value="InterPro"/>
</dbReference>
<dbReference type="SMART" id="SM00657">
    <property type="entry name" value="RPOL4c"/>
    <property type="match status" value="1"/>
</dbReference>
<reference evidence="15" key="3">
    <citation type="submission" date="2015-10" db="EMBL/GenBank/DDBJ databases">
        <authorList>
            <person name="Gilbert D.G."/>
        </authorList>
    </citation>
    <scope>NUCLEOTIDE SEQUENCE</scope>
</reference>
<evidence type="ECO:0000256" key="8">
    <source>
        <dbReference type="ARBA" id="ARBA00023163"/>
    </source>
</evidence>
<name>A0A0N7ZP55_9CRUS</name>
<keyword evidence="9" id="KW-0539">Nucleus</keyword>
<evidence type="ECO:0000256" key="1">
    <source>
        <dbReference type="ARBA" id="ARBA00004123"/>
    </source>
</evidence>
<dbReference type="GO" id="GO:0000166">
    <property type="term" value="F:nucleotide binding"/>
    <property type="evidence" value="ECO:0007669"/>
    <property type="project" value="InterPro"/>
</dbReference>
<evidence type="ECO:0000256" key="9">
    <source>
        <dbReference type="ARBA" id="ARBA00023242"/>
    </source>
</evidence>
<evidence type="ECO:0000256" key="6">
    <source>
        <dbReference type="ARBA" id="ARBA00022478"/>
    </source>
</evidence>
<dbReference type="InterPro" id="IPR005574">
    <property type="entry name" value="Rpb4/RPC9"/>
</dbReference>
<evidence type="ECO:0000256" key="13">
    <source>
        <dbReference type="ARBA" id="ARBA00073026"/>
    </source>
</evidence>
<proteinExistence type="inferred from homology"/>
<dbReference type="Pfam" id="PF03874">
    <property type="entry name" value="RNA_pol_Rpb4"/>
    <property type="match status" value="1"/>
</dbReference>
<protein>
    <recommendedName>
        <fullName evidence="4">DNA-directed RNA polymerase III subunit RPC9</fullName>
    </recommendedName>
    <alternativeName>
        <fullName evidence="13">DNA-directed RNA polymerase III subunit rpc9</fullName>
    </alternativeName>
</protein>
<dbReference type="AlphaFoldDB" id="A0A0N7ZP55"/>
<comment type="function">
    <text evidence="12">DNA-dependent RNA polymerase catalyzes the transcription of DNA into RNA using the four ribonucleoside triphosphates as substrates. Specific peripheric component of RNA polymerase III (Pol III) which synthesizes small non-coding RNAs including 5S rRNA, snRNAs, tRNAs and miRNAs from at least 500 distinct genomic loci. With POLR3H/RPC8 forms a mobile stalk that protrudes from Pol III core and functions primarily in transcription initiation. Pol III plays a key role in sensing and limiting infection by intracellular bacteria and DNA viruses. Acts as nuclear and cytosolic DNA sensor involved in innate immune response. Can sense non-self dsDNA that serves as template for transcription into dsRNA. The non-self RNA polymerase III transcripts, such as Epstein-Barr virus-encoded RNAs (EBERs) induce type I interferon and NF-kappa-B through the RIG-I pathway.</text>
</comment>
<accession>A0A0N7ZP55</accession>
<evidence type="ECO:0000256" key="12">
    <source>
        <dbReference type="ARBA" id="ARBA00045808"/>
    </source>
</evidence>
<evidence type="ECO:0000256" key="11">
    <source>
        <dbReference type="ARBA" id="ARBA00044007"/>
    </source>
</evidence>
<keyword evidence="6 15" id="KW-0240">DNA-directed RNA polymerase</keyword>
<evidence type="ECO:0000256" key="5">
    <source>
        <dbReference type="ARBA" id="ARBA00022475"/>
    </source>
</evidence>
<evidence type="ECO:0000256" key="3">
    <source>
        <dbReference type="ARBA" id="ARBA00006898"/>
    </source>
</evidence>
<dbReference type="InterPro" id="IPR038846">
    <property type="entry name" value="RPC9"/>
</dbReference>
<dbReference type="EMBL" id="GDIQ01001700">
    <property type="protein sequence ID" value="JAN93037.1"/>
    <property type="molecule type" value="Transcribed_RNA"/>
</dbReference>
<comment type="subcellular location">
    <subcellularLocation>
        <location evidence="2">Cell membrane</location>
        <topology evidence="2">Peripheral membrane protein</topology>
        <orientation evidence="2">Cytoplasmic side</orientation>
    </subcellularLocation>
    <subcellularLocation>
        <location evidence="1">Nucleus</location>
    </subcellularLocation>
</comment>
<dbReference type="FunFam" id="1.20.1250.40:FF:000002">
    <property type="entry name" value="DNA-directed RNA polymerase III subunit RPC9"/>
    <property type="match status" value="1"/>
</dbReference>
<evidence type="ECO:0000259" key="14">
    <source>
        <dbReference type="SMART" id="SM00657"/>
    </source>
</evidence>
<keyword evidence="8" id="KW-0804">Transcription</keyword>
<comment type="function">
    <text evidence="10">Accessory protein for the calcitonin gene-related peptide (CGRP) receptor. It modulates CGRP responsiveness in a variety of tissues.</text>
</comment>
<comment type="subunit">
    <text evidence="11">Component of the RNA polymerase III complex consisting of 17 subunits: a ten-subunit horseshoe-shaped catalytic core composed of POLR3A/RPC1, POLR3B/RPC2, POLR1C/RPAC1, POLR1D/RPAC2, POLR3K/RPC10, POLR2E/RPABC1, POLR2F/RPABC2, POLR2H/RPABC3, POLR2K/RPABC4 and POLR2L/RPABC5; a mobile stalk composed of two subunits POLR3H/RPC8 and CRCP/RPC9, protruding from the core and functioning primarily in transcription initiation; and additional subunits homologous to general transcription factors of the RNA polymerase II machinery, POLR3C/RPC3-POLR3F/RPC6-POLR3G/RPC7 heterotrimer required for transcription initiation and POLR3D/RPC4-POLR3E/RPC5 heterodimer involved in both transcription initiation and termination.</text>
</comment>
<organism evidence="15">
    <name type="scientific">Daphnia magna</name>
    <dbReference type="NCBI Taxonomy" id="35525"/>
    <lineage>
        <taxon>Eukaryota</taxon>
        <taxon>Metazoa</taxon>
        <taxon>Ecdysozoa</taxon>
        <taxon>Arthropoda</taxon>
        <taxon>Crustacea</taxon>
        <taxon>Branchiopoda</taxon>
        <taxon>Diplostraca</taxon>
        <taxon>Cladocera</taxon>
        <taxon>Anomopoda</taxon>
        <taxon>Daphniidae</taxon>
        <taxon>Daphnia</taxon>
    </lineage>
</organism>
<evidence type="ECO:0000313" key="16">
    <source>
        <dbReference type="EMBL" id="JAN93037.1"/>
    </source>
</evidence>
<keyword evidence="5" id="KW-1003">Cell membrane</keyword>
<evidence type="ECO:0000256" key="7">
    <source>
        <dbReference type="ARBA" id="ARBA00023136"/>
    </source>
</evidence>
<dbReference type="Gene3D" id="1.20.1250.40">
    <property type="match status" value="1"/>
</dbReference>
<comment type="similarity">
    <text evidence="3">Belongs to the eukaryotic RPC9 RNA polymerase subunit family.</text>
</comment>
<dbReference type="InterPro" id="IPR006590">
    <property type="entry name" value="RNA_pol_Rpb4/RPC9_core"/>
</dbReference>
<evidence type="ECO:0000256" key="4">
    <source>
        <dbReference type="ARBA" id="ARBA00016672"/>
    </source>
</evidence>
<dbReference type="OrthoDB" id="1746530at2759"/>
<dbReference type="InterPro" id="IPR010997">
    <property type="entry name" value="HRDC-like_sf"/>
</dbReference>
<evidence type="ECO:0000256" key="10">
    <source>
        <dbReference type="ARBA" id="ARBA00043924"/>
    </source>
</evidence>
<reference evidence="15" key="1">
    <citation type="submission" date="2015-10" db="EMBL/GenBank/DDBJ databases">
        <title>Daphnia magna gene sets from two clonal populations assembled and annotated with EvidentialGene.</title>
        <authorList>
            <person name="Gilbert D."/>
            <person name="Podicheti R."/>
            <person name="Orsini L."/>
            <person name="Colbourne J."/>
            <person name="Pfrender M."/>
        </authorList>
    </citation>
    <scope>NUCLEOTIDE SEQUENCE</scope>
</reference>
<feature type="domain" description="RNA polymerase Rpb4/RPC9 core" evidence="14">
    <location>
        <begin position="20"/>
        <end position="142"/>
    </location>
</feature>
<dbReference type="GO" id="GO:0005886">
    <property type="term" value="C:plasma membrane"/>
    <property type="evidence" value="ECO:0007669"/>
    <property type="project" value="UniProtKB-SubCell"/>
</dbReference>
<dbReference type="InterPro" id="IPR038324">
    <property type="entry name" value="Rpb4/RPC9_sf"/>
</dbReference>
<dbReference type="PANTHER" id="PTHR15561">
    <property type="entry name" value="CALCITONIN GENE-RELATED PEPTIDE-RECEPTOR COMPONENT PROTEIN"/>
    <property type="match status" value="1"/>
</dbReference>
<evidence type="ECO:0000256" key="2">
    <source>
        <dbReference type="ARBA" id="ARBA00004413"/>
    </source>
</evidence>